<keyword evidence="3" id="KW-1185">Reference proteome</keyword>
<dbReference type="Proteomes" id="UP000823775">
    <property type="component" value="Unassembled WGS sequence"/>
</dbReference>
<feature type="region of interest" description="Disordered" evidence="1">
    <location>
        <begin position="50"/>
        <end position="70"/>
    </location>
</feature>
<dbReference type="EMBL" id="JACEIK010003548">
    <property type="protein sequence ID" value="MCD9642151.1"/>
    <property type="molecule type" value="Genomic_DNA"/>
</dbReference>
<feature type="compositionally biased region" description="Basic and acidic residues" evidence="1">
    <location>
        <begin position="50"/>
        <end position="59"/>
    </location>
</feature>
<comment type="caution">
    <text evidence="2">The sequence shown here is derived from an EMBL/GenBank/DDBJ whole genome shotgun (WGS) entry which is preliminary data.</text>
</comment>
<evidence type="ECO:0000313" key="3">
    <source>
        <dbReference type="Proteomes" id="UP000823775"/>
    </source>
</evidence>
<evidence type="ECO:0000256" key="1">
    <source>
        <dbReference type="SAM" id="MobiDB-lite"/>
    </source>
</evidence>
<protein>
    <submittedName>
        <fullName evidence="2">Uncharacterized protein</fullName>
    </submittedName>
</protein>
<evidence type="ECO:0000313" key="2">
    <source>
        <dbReference type="EMBL" id="MCD9642151.1"/>
    </source>
</evidence>
<accession>A0ABS8V726</accession>
<reference evidence="2 3" key="1">
    <citation type="journal article" date="2021" name="BMC Genomics">
        <title>Datura genome reveals duplications of psychoactive alkaloid biosynthetic genes and high mutation rate following tissue culture.</title>
        <authorList>
            <person name="Rajewski A."/>
            <person name="Carter-House D."/>
            <person name="Stajich J."/>
            <person name="Litt A."/>
        </authorList>
    </citation>
    <scope>NUCLEOTIDE SEQUENCE [LARGE SCALE GENOMIC DNA]</scope>
    <source>
        <strain evidence="2">AR-01</strain>
    </source>
</reference>
<organism evidence="2 3">
    <name type="scientific">Datura stramonium</name>
    <name type="common">Jimsonweed</name>
    <name type="synonym">Common thornapple</name>
    <dbReference type="NCBI Taxonomy" id="4076"/>
    <lineage>
        <taxon>Eukaryota</taxon>
        <taxon>Viridiplantae</taxon>
        <taxon>Streptophyta</taxon>
        <taxon>Embryophyta</taxon>
        <taxon>Tracheophyta</taxon>
        <taxon>Spermatophyta</taxon>
        <taxon>Magnoliopsida</taxon>
        <taxon>eudicotyledons</taxon>
        <taxon>Gunneridae</taxon>
        <taxon>Pentapetalae</taxon>
        <taxon>asterids</taxon>
        <taxon>lamiids</taxon>
        <taxon>Solanales</taxon>
        <taxon>Solanaceae</taxon>
        <taxon>Solanoideae</taxon>
        <taxon>Datureae</taxon>
        <taxon>Datura</taxon>
    </lineage>
</organism>
<proteinExistence type="predicted"/>
<name>A0ABS8V726_DATST</name>
<gene>
    <name evidence="2" type="ORF">HAX54_028819</name>
</gene>
<sequence>MDNMYESCSLRNYEMVRTRSSVGRAGSVPTVRLKLRSQWGLELKDEAGMSCRRPDRGVDEALSPQDRNLD</sequence>